<comment type="caution">
    <text evidence="2">The sequence shown here is derived from an EMBL/GenBank/DDBJ whole genome shotgun (WGS) entry which is preliminary data.</text>
</comment>
<gene>
    <name evidence="2" type="ORF">IMSHALPRED_005936</name>
</gene>
<evidence type="ECO:0000313" key="3">
    <source>
        <dbReference type="Proteomes" id="UP000664534"/>
    </source>
</evidence>
<reference evidence="2" key="1">
    <citation type="submission" date="2021-03" db="EMBL/GenBank/DDBJ databases">
        <authorList>
            <person name="Tagirdzhanova G."/>
        </authorList>
    </citation>
    <scope>NUCLEOTIDE SEQUENCE</scope>
</reference>
<feature type="domain" description="Choline/carnitine acyltransferase" evidence="1">
    <location>
        <begin position="23"/>
        <end position="125"/>
    </location>
</feature>
<keyword evidence="3" id="KW-1185">Reference proteome</keyword>
<dbReference type="EMBL" id="CAJPDT010000033">
    <property type="protein sequence ID" value="CAF9923469.1"/>
    <property type="molecule type" value="Genomic_DNA"/>
</dbReference>
<evidence type="ECO:0000259" key="1">
    <source>
        <dbReference type="Pfam" id="PF00755"/>
    </source>
</evidence>
<accession>A0A8H3IRM7</accession>
<dbReference type="SUPFAM" id="SSF52777">
    <property type="entry name" value="CoA-dependent acyltransferases"/>
    <property type="match status" value="1"/>
</dbReference>
<sequence length="128" mass="14322">MQPGLIQPRQEQTAFNDDFALIQHSKVLREAVATHTSTMTLVSIGRGFALHFEALREVAQQAAYMPELFDDPTWEMMRMLSSRKLKTDASGGLKAQKAGFSIPDSESFFIHYDVDEEKCRLLVQSAGG</sequence>
<dbReference type="InterPro" id="IPR039551">
    <property type="entry name" value="Cho/carn_acyl_trans"/>
</dbReference>
<dbReference type="InterPro" id="IPR023213">
    <property type="entry name" value="CAT-like_dom_sf"/>
</dbReference>
<organism evidence="2 3">
    <name type="scientific">Imshaugia aleurites</name>
    <dbReference type="NCBI Taxonomy" id="172621"/>
    <lineage>
        <taxon>Eukaryota</taxon>
        <taxon>Fungi</taxon>
        <taxon>Dikarya</taxon>
        <taxon>Ascomycota</taxon>
        <taxon>Pezizomycotina</taxon>
        <taxon>Lecanoromycetes</taxon>
        <taxon>OSLEUM clade</taxon>
        <taxon>Lecanoromycetidae</taxon>
        <taxon>Lecanorales</taxon>
        <taxon>Lecanorineae</taxon>
        <taxon>Parmeliaceae</taxon>
        <taxon>Imshaugia</taxon>
    </lineage>
</organism>
<proteinExistence type="predicted"/>
<dbReference type="Pfam" id="PF00755">
    <property type="entry name" value="Carn_acyltransf"/>
    <property type="match status" value="1"/>
</dbReference>
<dbReference type="Gene3D" id="3.30.559.10">
    <property type="entry name" value="Chloramphenicol acetyltransferase-like domain"/>
    <property type="match status" value="1"/>
</dbReference>
<evidence type="ECO:0000313" key="2">
    <source>
        <dbReference type="EMBL" id="CAF9923469.1"/>
    </source>
</evidence>
<name>A0A8H3IRM7_9LECA</name>
<dbReference type="Proteomes" id="UP000664534">
    <property type="component" value="Unassembled WGS sequence"/>
</dbReference>
<dbReference type="AlphaFoldDB" id="A0A8H3IRM7"/>
<protein>
    <recommendedName>
        <fullName evidence="1">Choline/carnitine acyltransferase domain-containing protein</fullName>
    </recommendedName>
</protein>